<evidence type="ECO:0000256" key="3">
    <source>
        <dbReference type="ARBA" id="ARBA00022982"/>
    </source>
</evidence>
<dbReference type="AlphaFoldDB" id="A0A5C6QT04"/>
<proteinExistence type="inferred from homology"/>
<evidence type="ECO:0000256" key="4">
    <source>
        <dbReference type="ARBA" id="ARBA00023157"/>
    </source>
</evidence>
<comment type="similarity">
    <text evidence="1">Belongs to the thioredoxin family.</text>
</comment>
<dbReference type="InterPro" id="IPR005746">
    <property type="entry name" value="Thioredoxin"/>
</dbReference>
<dbReference type="Gene3D" id="2.30.30.380">
    <property type="entry name" value="Zn-finger domain of Sec23/24"/>
    <property type="match status" value="1"/>
</dbReference>
<evidence type="ECO:0000256" key="5">
    <source>
        <dbReference type="ARBA" id="ARBA00023284"/>
    </source>
</evidence>
<evidence type="ECO:0000256" key="1">
    <source>
        <dbReference type="ARBA" id="ARBA00008987"/>
    </source>
</evidence>
<dbReference type="InterPro" id="IPR017937">
    <property type="entry name" value="Thioredoxin_CS"/>
</dbReference>
<dbReference type="Proteomes" id="UP000321822">
    <property type="component" value="Unassembled WGS sequence"/>
</dbReference>
<dbReference type="InterPro" id="IPR013766">
    <property type="entry name" value="Thioredoxin_domain"/>
</dbReference>
<keyword evidence="9" id="KW-1185">Reference proteome</keyword>
<dbReference type="NCBIfam" id="TIGR01068">
    <property type="entry name" value="thioredoxin"/>
    <property type="match status" value="1"/>
</dbReference>
<reference evidence="8 9" key="1">
    <citation type="submission" date="2019-07" db="EMBL/GenBank/DDBJ databases">
        <title>Genomes of sea-ice associated Colwellia species.</title>
        <authorList>
            <person name="Bowman J.P."/>
        </authorList>
    </citation>
    <scope>NUCLEOTIDE SEQUENCE [LARGE SCALE GENOMIC DNA]</scope>
    <source>
        <strain evidence="8 9">ACAM 459</strain>
    </source>
</reference>
<organism evidence="8 9">
    <name type="scientific">Colwellia demingiae</name>
    <dbReference type="NCBI Taxonomy" id="89401"/>
    <lineage>
        <taxon>Bacteria</taxon>
        <taxon>Pseudomonadati</taxon>
        <taxon>Pseudomonadota</taxon>
        <taxon>Gammaproteobacteria</taxon>
        <taxon>Alteromonadales</taxon>
        <taxon>Colwelliaceae</taxon>
        <taxon>Colwellia</taxon>
    </lineage>
</organism>
<protein>
    <recommendedName>
        <fullName evidence="6">Thioredoxin</fullName>
    </recommendedName>
</protein>
<comment type="caution">
    <text evidence="8">The sequence shown here is derived from an EMBL/GenBank/DDBJ whole genome shotgun (WGS) entry which is preliminary data.</text>
</comment>
<dbReference type="SUPFAM" id="SSF52833">
    <property type="entry name" value="Thioredoxin-like"/>
    <property type="match status" value="1"/>
</dbReference>
<sequence length="145" mass="16203">MNIVCANCFTTNCIPDDKDYNKGKCGKCQQGVYSPKPTELTGNTFYPFIERNELPVIVDFWASWCGPCQNMAPVYSKVAQSSPSLLFAKVNTEQVQQISADANIRSLPTLVFFHQGEEVDRISGGLSEMQMKQWIVQCLHKTGNS</sequence>
<dbReference type="EMBL" id="VOLT01000001">
    <property type="protein sequence ID" value="TWX71802.1"/>
    <property type="molecule type" value="Genomic_DNA"/>
</dbReference>
<name>A0A5C6QT04_9GAMM</name>
<evidence type="ECO:0000313" key="9">
    <source>
        <dbReference type="Proteomes" id="UP000321822"/>
    </source>
</evidence>
<dbReference type="CDD" id="cd02947">
    <property type="entry name" value="TRX_family"/>
    <property type="match status" value="1"/>
</dbReference>
<evidence type="ECO:0000256" key="6">
    <source>
        <dbReference type="NCBIfam" id="TIGR01068"/>
    </source>
</evidence>
<evidence type="ECO:0000313" key="8">
    <source>
        <dbReference type="EMBL" id="TWX71802.1"/>
    </source>
</evidence>
<keyword evidence="4" id="KW-1015">Disulfide bond</keyword>
<dbReference type="Pfam" id="PF00085">
    <property type="entry name" value="Thioredoxin"/>
    <property type="match status" value="1"/>
</dbReference>
<dbReference type="NCBIfam" id="NF008229">
    <property type="entry name" value="PRK10996.1"/>
    <property type="match status" value="1"/>
</dbReference>
<keyword evidence="3" id="KW-0249">Electron transport</keyword>
<dbReference type="GO" id="GO:0015035">
    <property type="term" value="F:protein-disulfide reductase activity"/>
    <property type="evidence" value="ECO:0007669"/>
    <property type="project" value="UniProtKB-UniRule"/>
</dbReference>
<dbReference type="PANTHER" id="PTHR45663:SF40">
    <property type="entry name" value="THIOREDOXIN 2"/>
    <property type="match status" value="1"/>
</dbReference>
<dbReference type="PROSITE" id="PS00194">
    <property type="entry name" value="THIOREDOXIN_1"/>
    <property type="match status" value="1"/>
</dbReference>
<evidence type="ECO:0000259" key="7">
    <source>
        <dbReference type="PROSITE" id="PS51352"/>
    </source>
</evidence>
<dbReference type="InterPro" id="IPR036249">
    <property type="entry name" value="Thioredoxin-like_sf"/>
</dbReference>
<dbReference type="Gene3D" id="3.40.30.10">
    <property type="entry name" value="Glutaredoxin"/>
    <property type="match status" value="1"/>
</dbReference>
<dbReference type="PROSITE" id="PS51352">
    <property type="entry name" value="THIOREDOXIN_2"/>
    <property type="match status" value="1"/>
</dbReference>
<keyword evidence="5" id="KW-0676">Redox-active center</keyword>
<keyword evidence="2" id="KW-0813">Transport</keyword>
<dbReference type="PRINTS" id="PR00421">
    <property type="entry name" value="THIOREDOXIN"/>
</dbReference>
<dbReference type="RefSeq" id="WP_146782181.1">
    <property type="nucleotide sequence ID" value="NZ_VOLT01000001.1"/>
</dbReference>
<feature type="domain" description="Thioredoxin" evidence="7">
    <location>
        <begin position="34"/>
        <end position="140"/>
    </location>
</feature>
<dbReference type="GO" id="GO:0005829">
    <property type="term" value="C:cytosol"/>
    <property type="evidence" value="ECO:0007669"/>
    <property type="project" value="TreeGrafter"/>
</dbReference>
<evidence type="ECO:0000256" key="2">
    <source>
        <dbReference type="ARBA" id="ARBA00022448"/>
    </source>
</evidence>
<dbReference type="PANTHER" id="PTHR45663">
    <property type="entry name" value="GEO12009P1"/>
    <property type="match status" value="1"/>
</dbReference>
<dbReference type="OrthoDB" id="9790390at2"/>
<gene>
    <name evidence="8" type="primary">trxC</name>
    <name evidence="8" type="ORF">ESZ36_00795</name>
</gene>
<accession>A0A5C6QT04</accession>